<keyword evidence="5" id="KW-0067">ATP-binding</keyword>
<gene>
    <name evidence="12" type="ORF">CRG98_029124</name>
</gene>
<evidence type="ECO:0000256" key="2">
    <source>
        <dbReference type="ARBA" id="ARBA00013169"/>
    </source>
</evidence>
<evidence type="ECO:0000259" key="11">
    <source>
        <dbReference type="Pfam" id="PF00133"/>
    </source>
</evidence>
<evidence type="ECO:0000256" key="10">
    <source>
        <dbReference type="SAM" id="MobiDB-lite"/>
    </source>
</evidence>
<dbReference type="GO" id="GO:0002161">
    <property type="term" value="F:aminoacyl-tRNA deacylase activity"/>
    <property type="evidence" value="ECO:0007669"/>
    <property type="project" value="InterPro"/>
</dbReference>
<dbReference type="AlphaFoldDB" id="A0A2I0J3G5"/>
<keyword evidence="7" id="KW-0030">Aminoacyl-tRNA synthetase</keyword>
<dbReference type="InterPro" id="IPR014729">
    <property type="entry name" value="Rossmann-like_a/b/a_fold"/>
</dbReference>
<evidence type="ECO:0000256" key="9">
    <source>
        <dbReference type="ARBA" id="ARBA00047552"/>
    </source>
</evidence>
<organism evidence="12 13">
    <name type="scientific">Punica granatum</name>
    <name type="common">Pomegranate</name>
    <dbReference type="NCBI Taxonomy" id="22663"/>
    <lineage>
        <taxon>Eukaryota</taxon>
        <taxon>Viridiplantae</taxon>
        <taxon>Streptophyta</taxon>
        <taxon>Embryophyta</taxon>
        <taxon>Tracheophyta</taxon>
        <taxon>Spermatophyta</taxon>
        <taxon>Magnoliopsida</taxon>
        <taxon>eudicotyledons</taxon>
        <taxon>Gunneridae</taxon>
        <taxon>Pentapetalae</taxon>
        <taxon>rosids</taxon>
        <taxon>malvids</taxon>
        <taxon>Myrtales</taxon>
        <taxon>Lythraceae</taxon>
        <taxon>Punica</taxon>
    </lineage>
</organism>
<sequence>MRPTTPSHLHPSLPPSPAPRRIPEYSSVVFVSYERQLHLDHNVKNVRRKGDRRSLHPLRCIGQSKRSEAVERKQEEAPQEVGNAFLKKNVKKDRGEERPDDCIDPETPPGEKKRLSKSMRRRYDPKFVEKSWYEWWEKSQFFVADANSSKPPFVIDTIIRWKRMSGYNALWVPGIDHAGIATQVVVEKKLMRERHLTRHDVGREEFIAEVRKWKEEYGGTILKQERRLGASLDWSREFFTMDEKRSRAVTEAFVRLHDDGLIYRDIRLVNWDFTLRSAISEIEVNYVDIKGRTLLPVLGWNHPVEFGVLVFFAYKIEKPPEEGLQEIVVATTRVETMLGDAAIAVHPDDERYKKLHGKYAMHPFIERRIPIICDEILVDPSFGSGAVKITLAHDPNDFEVGKRHNLEFINIFTDDGKININGGSEFVDMLRFEARQAVIEALKTMGLYRFAEDHEMQIGLSSRTNDVIEPLIKPQWWVNCEITAKEALDTVMDEDHRKLEIIPKQHSITDWCISRQIWWGHHVPACLIPLSVMGWLDDTADLEAFYPNSIFETGHDILFFAVARMVMLTTKLGGDLPFRQVYLHPIVHDARGRKMSKSLGNVIDPMEMMSGVTLEGLHKRLEEGNLDPRERTIAKAGLARDFPNGIPECGADAL</sequence>
<dbReference type="PRINTS" id="PR00986">
    <property type="entry name" value="TRNASYNTHVAL"/>
</dbReference>
<comment type="similarity">
    <text evidence="1">Belongs to the class-I aminoacyl-tRNA synthetase family.</text>
</comment>
<evidence type="ECO:0000256" key="6">
    <source>
        <dbReference type="ARBA" id="ARBA00022917"/>
    </source>
</evidence>
<dbReference type="GO" id="GO:0006438">
    <property type="term" value="P:valyl-tRNA aminoacylation"/>
    <property type="evidence" value="ECO:0007669"/>
    <property type="project" value="InterPro"/>
</dbReference>
<reference evidence="12 13" key="1">
    <citation type="submission" date="2017-11" db="EMBL/GenBank/DDBJ databases">
        <title>De-novo sequencing of pomegranate (Punica granatum L.) genome.</title>
        <authorList>
            <person name="Akparov Z."/>
            <person name="Amiraslanov A."/>
            <person name="Hajiyeva S."/>
            <person name="Abbasov M."/>
            <person name="Kaur K."/>
            <person name="Hamwieh A."/>
            <person name="Solovyev V."/>
            <person name="Salamov A."/>
            <person name="Braich B."/>
            <person name="Kosarev P."/>
            <person name="Mahmoud A."/>
            <person name="Hajiyev E."/>
            <person name="Babayeva S."/>
            <person name="Izzatullayeva V."/>
            <person name="Mammadov A."/>
            <person name="Mammadov A."/>
            <person name="Sharifova S."/>
            <person name="Ojaghi J."/>
            <person name="Eynullazada K."/>
            <person name="Bayramov B."/>
            <person name="Abdulazimova A."/>
            <person name="Shahmuradov I."/>
        </authorList>
    </citation>
    <scope>NUCLEOTIDE SEQUENCE [LARGE SCALE GENOMIC DNA]</scope>
    <source>
        <strain evidence="13">cv. AG2017</strain>
        <tissue evidence="12">Leaf</tissue>
    </source>
</reference>
<dbReference type="PANTHER" id="PTHR11946:SF109">
    <property type="entry name" value="VALINE--TRNA LIGASE"/>
    <property type="match status" value="1"/>
</dbReference>
<protein>
    <recommendedName>
        <fullName evidence="2">valine--tRNA ligase</fullName>
        <ecNumber evidence="2">6.1.1.9</ecNumber>
    </recommendedName>
    <alternativeName>
        <fullName evidence="8">Valyl-tRNA synthetase</fullName>
    </alternativeName>
</protein>
<dbReference type="FunFam" id="3.40.50.620:FF:000457">
    <property type="entry name" value="Predicted protein"/>
    <property type="match status" value="1"/>
</dbReference>
<evidence type="ECO:0000256" key="1">
    <source>
        <dbReference type="ARBA" id="ARBA00005594"/>
    </source>
</evidence>
<feature type="compositionally biased region" description="Low complexity" evidence="10">
    <location>
        <begin position="1"/>
        <end position="11"/>
    </location>
</feature>
<dbReference type="Pfam" id="PF00133">
    <property type="entry name" value="tRNA-synt_1"/>
    <property type="match status" value="2"/>
</dbReference>
<evidence type="ECO:0000256" key="5">
    <source>
        <dbReference type="ARBA" id="ARBA00022840"/>
    </source>
</evidence>
<dbReference type="Gene3D" id="3.40.50.620">
    <property type="entry name" value="HUPs"/>
    <property type="match status" value="3"/>
</dbReference>
<comment type="caution">
    <text evidence="12">The sequence shown here is derived from an EMBL/GenBank/DDBJ whole genome shotgun (WGS) entry which is preliminary data.</text>
</comment>
<evidence type="ECO:0000256" key="8">
    <source>
        <dbReference type="ARBA" id="ARBA00029936"/>
    </source>
</evidence>
<feature type="compositionally biased region" description="Basic and acidic residues" evidence="10">
    <location>
        <begin position="65"/>
        <end position="76"/>
    </location>
</feature>
<dbReference type="GO" id="GO:0005829">
    <property type="term" value="C:cytosol"/>
    <property type="evidence" value="ECO:0007669"/>
    <property type="project" value="TreeGrafter"/>
</dbReference>
<feature type="domain" description="Aminoacyl-tRNA synthetase class Ia" evidence="11">
    <location>
        <begin position="155"/>
        <end position="525"/>
    </location>
</feature>
<evidence type="ECO:0000256" key="3">
    <source>
        <dbReference type="ARBA" id="ARBA00022598"/>
    </source>
</evidence>
<comment type="catalytic activity">
    <reaction evidence="9">
        <text>tRNA(Val) + L-valine + ATP = L-valyl-tRNA(Val) + AMP + diphosphate</text>
        <dbReference type="Rhea" id="RHEA:10704"/>
        <dbReference type="Rhea" id="RHEA-COMP:9672"/>
        <dbReference type="Rhea" id="RHEA-COMP:9708"/>
        <dbReference type="ChEBI" id="CHEBI:30616"/>
        <dbReference type="ChEBI" id="CHEBI:33019"/>
        <dbReference type="ChEBI" id="CHEBI:57762"/>
        <dbReference type="ChEBI" id="CHEBI:78442"/>
        <dbReference type="ChEBI" id="CHEBI:78537"/>
        <dbReference type="ChEBI" id="CHEBI:456215"/>
        <dbReference type="EC" id="6.1.1.9"/>
    </reaction>
</comment>
<keyword evidence="3" id="KW-0436">Ligase</keyword>
<feature type="region of interest" description="Disordered" evidence="10">
    <location>
        <begin position="65"/>
        <end position="117"/>
    </location>
</feature>
<keyword evidence="13" id="KW-1185">Reference proteome</keyword>
<name>A0A2I0J3G5_PUNGR</name>
<dbReference type="EC" id="6.1.1.9" evidence="2"/>
<dbReference type="Proteomes" id="UP000233551">
    <property type="component" value="Unassembled WGS sequence"/>
</dbReference>
<accession>A0A2I0J3G5</accession>
<feature type="compositionally biased region" description="Basic and acidic residues" evidence="10">
    <location>
        <begin position="92"/>
        <end position="101"/>
    </location>
</feature>
<dbReference type="InterPro" id="IPR002300">
    <property type="entry name" value="aa-tRNA-synth_Ia"/>
</dbReference>
<dbReference type="GO" id="GO:0004832">
    <property type="term" value="F:valine-tRNA ligase activity"/>
    <property type="evidence" value="ECO:0007669"/>
    <property type="project" value="UniProtKB-EC"/>
</dbReference>
<evidence type="ECO:0000256" key="7">
    <source>
        <dbReference type="ARBA" id="ARBA00023146"/>
    </source>
</evidence>
<evidence type="ECO:0000313" key="13">
    <source>
        <dbReference type="Proteomes" id="UP000233551"/>
    </source>
</evidence>
<feature type="region of interest" description="Disordered" evidence="10">
    <location>
        <begin position="1"/>
        <end position="22"/>
    </location>
</feature>
<dbReference type="STRING" id="22663.A0A2I0J3G5"/>
<dbReference type="FunFam" id="3.90.740.10:FF:000005">
    <property type="entry name" value="Valine--tRNA ligase, mitochondrial"/>
    <property type="match status" value="1"/>
</dbReference>
<dbReference type="SUPFAM" id="SSF52374">
    <property type="entry name" value="Nucleotidylyl transferase"/>
    <property type="match status" value="1"/>
</dbReference>
<keyword evidence="6" id="KW-0648">Protein biosynthesis</keyword>
<evidence type="ECO:0000256" key="4">
    <source>
        <dbReference type="ARBA" id="ARBA00022741"/>
    </source>
</evidence>
<proteinExistence type="inferred from homology"/>
<feature type="domain" description="Aminoacyl-tRNA synthetase class Ia" evidence="11">
    <location>
        <begin position="527"/>
        <end position="654"/>
    </location>
</feature>
<keyword evidence="4" id="KW-0547">Nucleotide-binding</keyword>
<evidence type="ECO:0000313" key="12">
    <source>
        <dbReference type="EMBL" id="PKI50480.1"/>
    </source>
</evidence>
<dbReference type="PANTHER" id="PTHR11946">
    <property type="entry name" value="VALYL-TRNA SYNTHETASES"/>
    <property type="match status" value="1"/>
</dbReference>
<dbReference type="InterPro" id="IPR002303">
    <property type="entry name" value="Valyl-tRNA_ligase"/>
</dbReference>
<dbReference type="InterPro" id="IPR009008">
    <property type="entry name" value="Val/Leu/Ile-tRNA-synth_edit"/>
</dbReference>
<dbReference type="SUPFAM" id="SSF50677">
    <property type="entry name" value="ValRS/IleRS/LeuRS editing domain"/>
    <property type="match status" value="1"/>
</dbReference>
<dbReference type="Gene3D" id="3.90.740.10">
    <property type="entry name" value="Valyl/Leucyl/Isoleucyl-tRNA synthetase, editing domain"/>
    <property type="match status" value="1"/>
</dbReference>
<dbReference type="GO" id="GO:0005524">
    <property type="term" value="F:ATP binding"/>
    <property type="evidence" value="ECO:0007669"/>
    <property type="project" value="UniProtKB-KW"/>
</dbReference>
<dbReference type="EMBL" id="PGOL01002112">
    <property type="protein sequence ID" value="PKI50480.1"/>
    <property type="molecule type" value="Genomic_DNA"/>
</dbReference>